<dbReference type="OrthoDB" id="112440at2759"/>
<gene>
    <name evidence="1" type="ORF">JG687_00016118</name>
</gene>
<name>A0A8T1TU51_9STRA</name>
<dbReference type="VEuPathDB" id="FungiDB:PC110_g3349"/>
<comment type="caution">
    <text evidence="1">The sequence shown here is derived from an EMBL/GenBank/DDBJ whole genome shotgun (WGS) entry which is preliminary data.</text>
</comment>
<protein>
    <submittedName>
        <fullName evidence="1">Uncharacterized protein</fullName>
    </submittedName>
</protein>
<accession>A0A8T1TU51</accession>
<evidence type="ECO:0000313" key="1">
    <source>
        <dbReference type="EMBL" id="KAG6947399.1"/>
    </source>
</evidence>
<reference evidence="1" key="1">
    <citation type="submission" date="2021-01" db="EMBL/GenBank/DDBJ databases">
        <title>Phytophthora aleatoria, a newly-described species from Pinus radiata is distinct from Phytophthora cactorum isolates based on comparative genomics.</title>
        <authorList>
            <person name="Mcdougal R."/>
            <person name="Panda P."/>
            <person name="Williams N."/>
            <person name="Studholme D.J."/>
        </authorList>
    </citation>
    <scope>NUCLEOTIDE SEQUENCE</scope>
    <source>
        <strain evidence="1">NZFS 3830</strain>
    </source>
</reference>
<organism evidence="1 2">
    <name type="scientific">Phytophthora cactorum</name>
    <dbReference type="NCBI Taxonomy" id="29920"/>
    <lineage>
        <taxon>Eukaryota</taxon>
        <taxon>Sar</taxon>
        <taxon>Stramenopiles</taxon>
        <taxon>Oomycota</taxon>
        <taxon>Peronosporomycetes</taxon>
        <taxon>Peronosporales</taxon>
        <taxon>Peronosporaceae</taxon>
        <taxon>Phytophthora</taxon>
    </lineage>
</organism>
<dbReference type="EMBL" id="JAENGZ010001554">
    <property type="protein sequence ID" value="KAG6947399.1"/>
    <property type="molecule type" value="Genomic_DNA"/>
</dbReference>
<evidence type="ECO:0000313" key="2">
    <source>
        <dbReference type="Proteomes" id="UP000688947"/>
    </source>
</evidence>
<dbReference type="AlphaFoldDB" id="A0A8T1TU51"/>
<dbReference type="Proteomes" id="UP000688947">
    <property type="component" value="Unassembled WGS sequence"/>
</dbReference>
<proteinExistence type="predicted"/>
<sequence>MVYTILAKLKQSDVSSVELEVDCRLAQLGARLSTLLALPERTISAPAGVYTDMDISEVNTPIVHVRNKNAHYQLGLIELKKRVECINSCSVSIGIPSRSQRMATMKVLYDVVPQQTPSIFNANVTWHTYH</sequence>